<gene>
    <name evidence="1" type="ORF">DFR66_10535</name>
    <name evidence="2" type="ORF">IQ02_01236</name>
</gene>
<keyword evidence="3" id="KW-1185">Reference proteome</keyword>
<reference evidence="1 3" key="2">
    <citation type="submission" date="2018-07" db="EMBL/GenBank/DDBJ databases">
        <title>Genomic Encyclopedia of Type Strains, Phase IV (KMG-IV): sequencing the most valuable type-strain genomes for metagenomic binning, comparative biology and taxonomic classification.</title>
        <authorList>
            <person name="Goeker M."/>
        </authorList>
    </citation>
    <scope>NUCLEOTIDE SEQUENCE [LARGE SCALE GENOMIC DNA]</scope>
    <source>
        <strain evidence="1 3">DSM 19728</strain>
    </source>
</reference>
<proteinExistence type="predicted"/>
<comment type="caution">
    <text evidence="2">The sequence shown here is derived from an EMBL/GenBank/DDBJ whole genome shotgun (WGS) entry which is preliminary data.</text>
</comment>
<accession>A0A562PUG1</accession>
<evidence type="ECO:0000313" key="1">
    <source>
        <dbReference type="EMBL" id="RDI56170.1"/>
    </source>
</evidence>
<reference evidence="2" key="3">
    <citation type="submission" date="2019-07" db="EMBL/GenBank/DDBJ databases">
        <authorList>
            <person name="Whitman W."/>
            <person name="Huntemann M."/>
            <person name="Clum A."/>
            <person name="Pillay M."/>
            <person name="Palaniappan K."/>
            <person name="Varghese N."/>
            <person name="Mikhailova N."/>
            <person name="Stamatis D."/>
            <person name="Reddy T."/>
            <person name="Daum C."/>
            <person name="Shapiro N."/>
            <person name="Ivanova N."/>
            <person name="Kyrpides N."/>
            <person name="Woyke T."/>
        </authorList>
    </citation>
    <scope>NUCLEOTIDE SEQUENCE</scope>
    <source>
        <strain evidence="2">CGMCC 1.5380</strain>
    </source>
</reference>
<evidence type="ECO:0000313" key="2">
    <source>
        <dbReference type="EMBL" id="TWI48081.1"/>
    </source>
</evidence>
<reference evidence="2 4" key="1">
    <citation type="journal article" date="2015" name="Stand. Genomic Sci.">
        <title>Genomic Encyclopedia of Bacterial and Archaeal Type Strains, Phase III: the genomes of soil and plant-associated and newly described type strains.</title>
        <authorList>
            <person name="Whitman W.B."/>
            <person name="Woyke T."/>
            <person name="Klenk H.P."/>
            <person name="Zhou Y."/>
            <person name="Lilburn T.G."/>
            <person name="Beck B.J."/>
            <person name="De Vos P."/>
            <person name="Vandamme P."/>
            <person name="Eisen J.A."/>
            <person name="Garrity G."/>
            <person name="Hugenholtz P."/>
            <person name="Kyrpides N.C."/>
        </authorList>
    </citation>
    <scope>NUCLEOTIDE SEQUENCE [LARGE SCALE GENOMIC DNA]</scope>
    <source>
        <strain evidence="2 4">CGMCC 1.5380</strain>
    </source>
</reference>
<dbReference type="Proteomes" id="UP000254518">
    <property type="component" value="Unassembled WGS sequence"/>
</dbReference>
<dbReference type="Proteomes" id="UP000321392">
    <property type="component" value="Unassembled WGS sequence"/>
</dbReference>
<dbReference type="EMBL" id="VLKX01000005">
    <property type="protein sequence ID" value="TWI48081.1"/>
    <property type="molecule type" value="Genomic_DNA"/>
</dbReference>
<evidence type="ECO:0000313" key="3">
    <source>
        <dbReference type="Proteomes" id="UP000254518"/>
    </source>
</evidence>
<dbReference type="EMBL" id="QQBA01000005">
    <property type="protein sequence ID" value="RDI56170.1"/>
    <property type="molecule type" value="Genomic_DNA"/>
</dbReference>
<organism evidence="2 4">
    <name type="scientific">Flavobacterium glaciei</name>
    <dbReference type="NCBI Taxonomy" id="386300"/>
    <lineage>
        <taxon>Bacteria</taxon>
        <taxon>Pseudomonadati</taxon>
        <taxon>Bacteroidota</taxon>
        <taxon>Flavobacteriia</taxon>
        <taxon>Flavobacteriales</taxon>
        <taxon>Flavobacteriaceae</taxon>
        <taxon>Flavobacterium</taxon>
    </lineage>
</organism>
<name>A0A562PUG1_9FLAO</name>
<protein>
    <submittedName>
        <fullName evidence="2">SatD family protein</fullName>
    </submittedName>
</protein>
<dbReference type="InterPro" id="IPR032580">
    <property type="entry name" value="SatD"/>
</dbReference>
<dbReference type="AlphaFoldDB" id="A0A562PUG1"/>
<sequence length="226" mass="26651">MIYFTIFEIKYIISFFMKHFILMADIINSGKKEQKPLMEDFKNLIEEVNKIYKTDILSPLTITLGDEFQGIIKNLAASIQIILTLEENCIHKKLNFKLRYVLNQGEIETPINEKIAYEMLGSGLTDARLKLNDSKYKKFRFNISIDNLLQQSVLNDAFIIFEKITDKWSFKNDYDLASNFIQFKDYKIISEKMNKTRSLIWKREKTLQIESYNATKNIMHTITSIK</sequence>
<dbReference type="Pfam" id="PF16264">
    <property type="entry name" value="SatD"/>
    <property type="match status" value="1"/>
</dbReference>
<evidence type="ECO:0000313" key="4">
    <source>
        <dbReference type="Proteomes" id="UP000321392"/>
    </source>
</evidence>